<evidence type="ECO:0000313" key="3">
    <source>
        <dbReference type="Proteomes" id="UP000253744"/>
    </source>
</evidence>
<dbReference type="Gene3D" id="3.90.1200.10">
    <property type="match status" value="1"/>
</dbReference>
<dbReference type="KEGG" id="dwu:DVJ83_00995"/>
<protein>
    <submittedName>
        <fullName evidence="2">DUF1679 domain-containing protein</fullName>
    </submittedName>
</protein>
<dbReference type="SUPFAM" id="SSF56112">
    <property type="entry name" value="Protein kinase-like (PK-like)"/>
    <property type="match status" value="1"/>
</dbReference>
<proteinExistence type="predicted"/>
<dbReference type="EMBL" id="CP031158">
    <property type="protein sequence ID" value="AXG97977.1"/>
    <property type="molecule type" value="Genomic_DNA"/>
</dbReference>
<dbReference type="Pfam" id="PF01636">
    <property type="entry name" value="APH"/>
    <property type="match status" value="1"/>
</dbReference>
<name>A0A345IE55_9DEIO</name>
<feature type="domain" description="Aminoglycoside phosphotransferase" evidence="1">
    <location>
        <begin position="13"/>
        <end position="196"/>
    </location>
</feature>
<dbReference type="InterPro" id="IPR011009">
    <property type="entry name" value="Kinase-like_dom_sf"/>
</dbReference>
<dbReference type="STRING" id="1288484.GCA_000348665_02153"/>
<evidence type="ECO:0000313" key="2">
    <source>
        <dbReference type="EMBL" id="AXG97977.1"/>
    </source>
</evidence>
<reference evidence="2 3" key="1">
    <citation type="submission" date="2018-07" db="EMBL/GenBank/DDBJ databases">
        <title>Complete Genome and Methylome Analysis of Deinococcus wulumuqiensis NEB 479.</title>
        <authorList>
            <person name="Fomenkov A."/>
            <person name="Luyten Y."/>
            <person name="Vincze T."/>
            <person name="Anton B.P."/>
            <person name="Clark T."/>
            <person name="Roberts R.J."/>
            <person name="Morgan R.D."/>
        </authorList>
    </citation>
    <scope>NUCLEOTIDE SEQUENCE [LARGE SCALE GENOMIC DNA]</scope>
    <source>
        <strain evidence="2 3">NEB 479</strain>
    </source>
</reference>
<dbReference type="InterPro" id="IPR002575">
    <property type="entry name" value="Aminoglycoside_PTrfase"/>
</dbReference>
<accession>A0A345IE55</accession>
<dbReference type="AlphaFoldDB" id="A0A345IE55"/>
<evidence type="ECO:0000259" key="1">
    <source>
        <dbReference type="Pfam" id="PF01636"/>
    </source>
</evidence>
<sequence>MRDLAPLVDVPHAPLLHAALNAEHRRAHLLTPDLTATTWGWGHFGTDAEREAGLHDVARLLAHLHAAWAGHPAFGHPALGHPALRGDWAWRPDEVTQEGQELAKRYTGPHAAEVGAAGERLPALLAAAPLHTLTHGDIHSGQVLWPRDGSPPLLIDYGQVHPGLPGDDLAHLLAVRLNAGERERYGDGVRGAYWDELARRGVRLSRAEQTAQERAGVALNLLATARQAGREPGEGVRAALDNVAQAWAELA</sequence>
<organism evidence="2 3">
    <name type="scientific">Deinococcus wulumuqiensis</name>
    <dbReference type="NCBI Taxonomy" id="980427"/>
    <lineage>
        <taxon>Bacteria</taxon>
        <taxon>Thermotogati</taxon>
        <taxon>Deinococcota</taxon>
        <taxon>Deinococci</taxon>
        <taxon>Deinococcales</taxon>
        <taxon>Deinococcaceae</taxon>
        <taxon>Deinococcus</taxon>
    </lineage>
</organism>
<dbReference type="Proteomes" id="UP000253744">
    <property type="component" value="Chromosome"/>
</dbReference>
<gene>
    <name evidence="2" type="ORF">DVJ83_00995</name>
</gene>